<name>A0A382PB50_9ZZZZ</name>
<organism evidence="1">
    <name type="scientific">marine metagenome</name>
    <dbReference type="NCBI Taxonomy" id="408172"/>
    <lineage>
        <taxon>unclassified sequences</taxon>
        <taxon>metagenomes</taxon>
        <taxon>ecological metagenomes</taxon>
    </lineage>
</organism>
<reference evidence="1" key="1">
    <citation type="submission" date="2018-05" db="EMBL/GenBank/DDBJ databases">
        <authorList>
            <person name="Lanie J.A."/>
            <person name="Ng W.-L."/>
            <person name="Kazmierczak K.M."/>
            <person name="Andrzejewski T.M."/>
            <person name="Davidsen T.M."/>
            <person name="Wayne K.J."/>
            <person name="Tettelin H."/>
            <person name="Glass J.I."/>
            <person name="Rusch D."/>
            <person name="Podicherti R."/>
            <person name="Tsui H.-C.T."/>
            <person name="Winkler M.E."/>
        </authorList>
    </citation>
    <scope>NUCLEOTIDE SEQUENCE</scope>
</reference>
<evidence type="ECO:0000313" key="1">
    <source>
        <dbReference type="EMBL" id="SVC70609.1"/>
    </source>
</evidence>
<feature type="non-terminal residue" evidence="1">
    <location>
        <position position="220"/>
    </location>
</feature>
<proteinExistence type="predicted"/>
<gene>
    <name evidence="1" type="ORF">METZ01_LOCUS323463</name>
</gene>
<sequence>MKQALIQWATPRKQGKGLRMSNVGKPARQLWYDIKLDYEPATIHPSTQIKFLYGHILEEVLLMLTKLAGHFVEDEQKEITISGIKGHLDCTIDGEVVDIKSASRYAFKKFEQGTLAESDDFGYLAQLAGYEKALKTDKGGFLVINKETGELCLFRPDDLDKPNIDVKIKDTKKNLSVDTPPEKCYTPVPEGAKGNMKLPRGCVYCSHKFVCHSDANDGKG</sequence>
<accession>A0A382PB50</accession>
<dbReference type="InterPro" id="IPR011604">
    <property type="entry name" value="PDDEXK-like_dom_sf"/>
</dbReference>
<dbReference type="AlphaFoldDB" id="A0A382PB50"/>
<evidence type="ECO:0008006" key="2">
    <source>
        <dbReference type="Google" id="ProtNLM"/>
    </source>
</evidence>
<dbReference type="EMBL" id="UINC01106153">
    <property type="protein sequence ID" value="SVC70609.1"/>
    <property type="molecule type" value="Genomic_DNA"/>
</dbReference>
<protein>
    <recommendedName>
        <fullName evidence="2">PD-(D/E)XK endonuclease-like domain-containing protein</fullName>
    </recommendedName>
</protein>
<dbReference type="Gene3D" id="3.90.320.10">
    <property type="match status" value="1"/>
</dbReference>